<dbReference type="PANTHER" id="PTHR10969">
    <property type="entry name" value="MICROTUBULE-ASSOCIATED PROTEINS 1A/1B LIGHT CHAIN 3-RELATED"/>
    <property type="match status" value="1"/>
</dbReference>
<organism evidence="4">
    <name type="scientific">viral metagenome</name>
    <dbReference type="NCBI Taxonomy" id="1070528"/>
    <lineage>
        <taxon>unclassified sequences</taxon>
        <taxon>metagenomes</taxon>
        <taxon>organismal metagenomes</taxon>
    </lineage>
</organism>
<dbReference type="AlphaFoldDB" id="A0A6C0LGJ5"/>
<name>A0A6C0LGJ5_9ZZZZ</name>
<sequence>MISDLKKNIDKLVKTTITDENNNKSLNIYPLDYEYITDFRRRKSEERIKISHNIILKYPQRVPIIVDCNKEINLDKNKYIVPNDLTVGQFMYILKKRIKINHEQSIFLLCNNQLIINTELINNLYNKQKDYDGFLYIIISLENTFGN</sequence>
<evidence type="ECO:0000256" key="2">
    <source>
        <dbReference type="ARBA" id="ARBA00023136"/>
    </source>
</evidence>
<evidence type="ECO:0000313" key="4">
    <source>
        <dbReference type="EMBL" id="QHU28948.1"/>
    </source>
</evidence>
<evidence type="ECO:0000256" key="1">
    <source>
        <dbReference type="ARBA" id="ARBA00004370"/>
    </source>
</evidence>
<protein>
    <recommendedName>
        <fullName evidence="5">Autophagy-related protein</fullName>
    </recommendedName>
</protein>
<dbReference type="Pfam" id="PF02991">
    <property type="entry name" value="ATG8"/>
    <property type="match status" value="1"/>
</dbReference>
<dbReference type="SUPFAM" id="SSF54236">
    <property type="entry name" value="Ubiquitin-like"/>
    <property type="match status" value="1"/>
</dbReference>
<accession>A0A6C0LGJ5</accession>
<proteinExistence type="predicted"/>
<dbReference type="GO" id="GO:0016020">
    <property type="term" value="C:membrane"/>
    <property type="evidence" value="ECO:0007669"/>
    <property type="project" value="UniProtKB-SubCell"/>
</dbReference>
<dbReference type="InterPro" id="IPR004241">
    <property type="entry name" value="Atg8-like"/>
</dbReference>
<reference evidence="4" key="1">
    <citation type="journal article" date="2020" name="Nature">
        <title>Giant virus diversity and host interactions through global metagenomics.</title>
        <authorList>
            <person name="Schulz F."/>
            <person name="Roux S."/>
            <person name="Paez-Espino D."/>
            <person name="Jungbluth S."/>
            <person name="Walsh D.A."/>
            <person name="Denef V.J."/>
            <person name="McMahon K.D."/>
            <person name="Konstantinidis K.T."/>
            <person name="Eloe-Fadrosh E.A."/>
            <person name="Kyrpides N.C."/>
            <person name="Woyke T."/>
        </authorList>
    </citation>
    <scope>NUCLEOTIDE SEQUENCE</scope>
    <source>
        <strain evidence="4">GVMAG-M-3300027791-30</strain>
    </source>
</reference>
<comment type="subcellular location">
    <subcellularLocation>
        <location evidence="1">Membrane</location>
    </subcellularLocation>
</comment>
<evidence type="ECO:0008006" key="5">
    <source>
        <dbReference type="Google" id="ProtNLM"/>
    </source>
</evidence>
<keyword evidence="3" id="KW-0449">Lipoprotein</keyword>
<keyword evidence="2" id="KW-0472">Membrane</keyword>
<dbReference type="Gene3D" id="3.10.20.90">
    <property type="entry name" value="Phosphatidylinositol 3-kinase Catalytic Subunit, Chain A, domain 1"/>
    <property type="match status" value="1"/>
</dbReference>
<dbReference type="EMBL" id="MN740477">
    <property type="protein sequence ID" value="QHU28948.1"/>
    <property type="molecule type" value="Genomic_DNA"/>
</dbReference>
<dbReference type="InterPro" id="IPR029071">
    <property type="entry name" value="Ubiquitin-like_domsf"/>
</dbReference>
<evidence type="ECO:0000256" key="3">
    <source>
        <dbReference type="ARBA" id="ARBA00023288"/>
    </source>
</evidence>